<dbReference type="PANTHER" id="PTHR13932:SF5">
    <property type="entry name" value="RADICAL S-ADENOSYL METHIONINE DOMAIN-CONTAINING PROTEIN 1, MITOCHONDRIAL"/>
    <property type="match status" value="1"/>
</dbReference>
<evidence type="ECO:0000256" key="10">
    <source>
        <dbReference type="RuleBase" id="RU364116"/>
    </source>
</evidence>
<dbReference type="EMBL" id="FOYI01000002">
    <property type="protein sequence ID" value="SFR01038.1"/>
    <property type="molecule type" value="Genomic_DNA"/>
</dbReference>
<dbReference type="AlphaFoldDB" id="A0A1I6D6F5"/>
<dbReference type="SFLD" id="SFLDG01065">
    <property type="entry name" value="anaerobic_coproporphyrinogen-I"/>
    <property type="match status" value="1"/>
</dbReference>
<keyword evidence="10" id="KW-0004">4Fe-4S</keyword>
<dbReference type="SFLD" id="SFLDS00029">
    <property type="entry name" value="Radical_SAM"/>
    <property type="match status" value="1"/>
</dbReference>
<dbReference type="GO" id="GO:0004109">
    <property type="term" value="F:coproporphyrinogen oxidase activity"/>
    <property type="evidence" value="ECO:0007669"/>
    <property type="project" value="InterPro"/>
</dbReference>
<dbReference type="OrthoDB" id="9808022at2"/>
<dbReference type="SUPFAM" id="SSF102114">
    <property type="entry name" value="Radical SAM enzymes"/>
    <property type="match status" value="1"/>
</dbReference>
<keyword evidence="8 10" id="KW-0411">Iron-sulfur</keyword>
<keyword evidence="9 10" id="KW-0143">Chaperone</keyword>
<dbReference type="InterPro" id="IPR034505">
    <property type="entry name" value="Coproporphyrinogen-III_oxidase"/>
</dbReference>
<evidence type="ECO:0000256" key="8">
    <source>
        <dbReference type="ARBA" id="ARBA00023014"/>
    </source>
</evidence>
<feature type="domain" description="Radical SAM core" evidence="11">
    <location>
        <begin position="4"/>
        <end position="240"/>
    </location>
</feature>
<comment type="function">
    <text evidence="10">Probably acts as a heme chaperone, transferring heme to an unknown acceptor. Binds one molecule of heme per monomer, possibly covalently. Binds 1 [4Fe-4S] cluster. The cluster is coordinated with 3 cysteines and an exchangeable S-adenosyl-L-methionine.</text>
</comment>
<evidence type="ECO:0000256" key="6">
    <source>
        <dbReference type="ARBA" id="ARBA00022723"/>
    </source>
</evidence>
<organism evidence="12 13">
    <name type="scientific">Poseidonocella sedimentorum</name>
    <dbReference type="NCBI Taxonomy" id="871652"/>
    <lineage>
        <taxon>Bacteria</taxon>
        <taxon>Pseudomonadati</taxon>
        <taxon>Pseudomonadota</taxon>
        <taxon>Alphaproteobacteria</taxon>
        <taxon>Rhodobacterales</taxon>
        <taxon>Roseobacteraceae</taxon>
        <taxon>Poseidonocella</taxon>
    </lineage>
</organism>
<evidence type="ECO:0000256" key="4">
    <source>
        <dbReference type="ARBA" id="ARBA00022617"/>
    </source>
</evidence>
<dbReference type="CDD" id="cd01335">
    <property type="entry name" value="Radical_SAM"/>
    <property type="match status" value="1"/>
</dbReference>
<dbReference type="Gene3D" id="3.20.20.70">
    <property type="entry name" value="Aldolase class I"/>
    <property type="match status" value="1"/>
</dbReference>
<comment type="similarity">
    <text evidence="2">Belongs to the anaerobic coproporphyrinogen-III oxidase family. HemW subfamily.</text>
</comment>
<accession>A0A1I6D6F5</accession>
<dbReference type="GO" id="GO:0051539">
    <property type="term" value="F:4 iron, 4 sulfur cluster binding"/>
    <property type="evidence" value="ECO:0007669"/>
    <property type="project" value="UniProtKB-UniRule"/>
</dbReference>
<dbReference type="GO" id="GO:0005737">
    <property type="term" value="C:cytoplasm"/>
    <property type="evidence" value="ECO:0007669"/>
    <property type="project" value="UniProtKB-SubCell"/>
</dbReference>
<keyword evidence="4 10" id="KW-0349">Heme</keyword>
<dbReference type="GO" id="GO:0006779">
    <property type="term" value="P:porphyrin-containing compound biosynthetic process"/>
    <property type="evidence" value="ECO:0007669"/>
    <property type="project" value="InterPro"/>
</dbReference>
<sequence>MTEDWRNGGFGLYLHWPFCEAKCPYCDFNSHVSRTIDQTRWRDAYLSEIERVSSETDGRVLNSVFFGGGTPSLMSPDLVGSILEKIRSSWPIANDLEVTMEANPSSVEAGRFAGYRDAGVNRVSVGVQALNDRDLRRLGRLHSTEEARRAIEIAQQTFDRMSFDLIYARQDQTLEDWSRELTEALGMAAGHLSLYQLTVEPDTVFGKRHALGHLKGLPDEDLSADLYELTQDITEAAGYPAYEISNHAMPGHGSAHNLIYWRYGDFAGIGPGAHGRLTLNGQRVATSTQLLPGAWLSAVDDGLGELQRTVLGHDDAASEYALMSMRLTEGMSLNRFRTLSGRELDPDAIDELQELGLIWTRAEQIGATRSGRAVLNAILAKLL</sequence>
<evidence type="ECO:0000256" key="7">
    <source>
        <dbReference type="ARBA" id="ARBA00023004"/>
    </source>
</evidence>
<keyword evidence="6 10" id="KW-0479">Metal-binding</keyword>
<dbReference type="GO" id="GO:0046872">
    <property type="term" value="F:metal ion binding"/>
    <property type="evidence" value="ECO:0007669"/>
    <property type="project" value="UniProtKB-UniRule"/>
</dbReference>
<evidence type="ECO:0000256" key="9">
    <source>
        <dbReference type="ARBA" id="ARBA00023186"/>
    </source>
</evidence>
<dbReference type="InterPro" id="IPR007197">
    <property type="entry name" value="rSAM"/>
</dbReference>
<dbReference type="Pfam" id="PF04055">
    <property type="entry name" value="Radical_SAM"/>
    <property type="match status" value="1"/>
</dbReference>
<dbReference type="InterPro" id="IPR058240">
    <property type="entry name" value="rSAM_sf"/>
</dbReference>
<keyword evidence="13" id="KW-1185">Reference proteome</keyword>
<dbReference type="InterPro" id="IPR004559">
    <property type="entry name" value="HemW-like"/>
</dbReference>
<dbReference type="Pfam" id="PF06969">
    <property type="entry name" value="HemN_C"/>
    <property type="match status" value="1"/>
</dbReference>
<dbReference type="Proteomes" id="UP000199302">
    <property type="component" value="Unassembled WGS sequence"/>
</dbReference>
<dbReference type="InterPro" id="IPR006638">
    <property type="entry name" value="Elp3/MiaA/NifB-like_rSAM"/>
</dbReference>
<evidence type="ECO:0000313" key="13">
    <source>
        <dbReference type="Proteomes" id="UP000199302"/>
    </source>
</evidence>
<dbReference type="PANTHER" id="PTHR13932">
    <property type="entry name" value="COPROPORPHYRINIGEN III OXIDASE"/>
    <property type="match status" value="1"/>
</dbReference>
<gene>
    <name evidence="12" type="ORF">SAMN04515673_102267</name>
</gene>
<keyword evidence="7 10" id="KW-0408">Iron</keyword>
<dbReference type="SFLD" id="SFLDF00288">
    <property type="entry name" value="HemN-like__clustered_with_nucl"/>
    <property type="match status" value="1"/>
</dbReference>
<evidence type="ECO:0000259" key="11">
    <source>
        <dbReference type="PROSITE" id="PS51918"/>
    </source>
</evidence>
<dbReference type="SFLD" id="SFLDF00562">
    <property type="entry name" value="HemN-like__clustered_with_heat"/>
    <property type="match status" value="1"/>
</dbReference>
<keyword evidence="5 10" id="KW-0949">S-adenosyl-L-methionine</keyword>
<proteinExistence type="inferred from homology"/>
<evidence type="ECO:0000313" key="12">
    <source>
        <dbReference type="EMBL" id="SFR01038.1"/>
    </source>
</evidence>
<dbReference type="InterPro" id="IPR013785">
    <property type="entry name" value="Aldolase_TIM"/>
</dbReference>
<reference evidence="12 13" key="1">
    <citation type="submission" date="2016-10" db="EMBL/GenBank/DDBJ databases">
        <authorList>
            <person name="de Groot N.N."/>
        </authorList>
    </citation>
    <scope>NUCLEOTIDE SEQUENCE [LARGE SCALE GENOMIC DNA]</scope>
    <source>
        <strain evidence="13">KMM 9023,NRIC 0796,JCM 17311,KCTC 23692</strain>
    </source>
</reference>
<evidence type="ECO:0000256" key="2">
    <source>
        <dbReference type="ARBA" id="ARBA00006100"/>
    </source>
</evidence>
<dbReference type="SMART" id="SM00729">
    <property type="entry name" value="Elp3"/>
    <property type="match status" value="1"/>
</dbReference>
<evidence type="ECO:0000256" key="5">
    <source>
        <dbReference type="ARBA" id="ARBA00022691"/>
    </source>
</evidence>
<name>A0A1I6D6F5_9RHOB</name>
<protein>
    <recommendedName>
        <fullName evidence="3 10">Heme chaperone HemW</fullName>
    </recommendedName>
</protein>
<comment type="subcellular location">
    <subcellularLocation>
        <location evidence="10">Cytoplasm</location>
    </subcellularLocation>
</comment>
<comment type="cofactor">
    <cofactor evidence="1">
        <name>[4Fe-4S] cluster</name>
        <dbReference type="ChEBI" id="CHEBI:49883"/>
    </cofactor>
</comment>
<evidence type="ECO:0000256" key="1">
    <source>
        <dbReference type="ARBA" id="ARBA00001966"/>
    </source>
</evidence>
<evidence type="ECO:0000256" key="3">
    <source>
        <dbReference type="ARBA" id="ARBA00017228"/>
    </source>
</evidence>
<dbReference type="NCBIfam" id="TIGR00539">
    <property type="entry name" value="hemN_rel"/>
    <property type="match status" value="1"/>
</dbReference>
<dbReference type="PROSITE" id="PS51918">
    <property type="entry name" value="RADICAL_SAM"/>
    <property type="match status" value="1"/>
</dbReference>
<dbReference type="RefSeq" id="WP_092076978.1">
    <property type="nucleotide sequence ID" value="NZ_FOYI01000002.1"/>
</dbReference>
<dbReference type="STRING" id="871652.SAMN04515673_102267"/>
<dbReference type="InterPro" id="IPR010723">
    <property type="entry name" value="HemN_C"/>
</dbReference>
<keyword evidence="10" id="KW-0963">Cytoplasm</keyword>